<keyword evidence="2" id="KW-1185">Reference proteome</keyword>
<dbReference type="PANTHER" id="PTHR33625:SF2">
    <property type="entry name" value="POST-SET DOMAIN-CONTAINING PROTEIN"/>
    <property type="match status" value="1"/>
</dbReference>
<name>A0AAN9LNL6_CANGL</name>
<dbReference type="Proteomes" id="UP001367508">
    <property type="component" value="Unassembled WGS sequence"/>
</dbReference>
<sequence length="250" mass="27761">MGGGTIMPTASQLRNTLNNFSSSSLPSPSLSTNNTLSCSGCHSELCTKLEQLMDGKEAKSPSTCLYNHVFKPVPSPREVEDAVSALQLFIQAVSSSSTLQQISGSYDTEIVMSEGYKRLYDALQLLQADPAIKRLVVSLSSDKAIWEAVMSNVLHQKLLQLPDSVECRRTQISEQNEFGIHILSWILDIIKGKILELIESFQSLMNDLFQSPRMKNAATDATELDEKVRSSFLLSIIILLIVIMARFQRF</sequence>
<protein>
    <submittedName>
        <fullName evidence="1">Uncharacterized protein</fullName>
    </submittedName>
</protein>
<dbReference type="AlphaFoldDB" id="A0AAN9LNL6"/>
<evidence type="ECO:0000313" key="2">
    <source>
        <dbReference type="Proteomes" id="UP001367508"/>
    </source>
</evidence>
<dbReference type="EMBL" id="JAYMYQ010000004">
    <property type="protein sequence ID" value="KAK7339269.1"/>
    <property type="molecule type" value="Genomic_DNA"/>
</dbReference>
<reference evidence="1 2" key="1">
    <citation type="submission" date="2024-01" db="EMBL/GenBank/DDBJ databases">
        <title>The genomes of 5 underutilized Papilionoideae crops provide insights into root nodulation and disease resistanc.</title>
        <authorList>
            <person name="Jiang F."/>
        </authorList>
    </citation>
    <scope>NUCLEOTIDE SEQUENCE [LARGE SCALE GENOMIC DNA]</scope>
    <source>
        <strain evidence="1">LVBAO_FW01</strain>
        <tissue evidence="1">Leaves</tissue>
    </source>
</reference>
<accession>A0AAN9LNL6</accession>
<evidence type="ECO:0000313" key="1">
    <source>
        <dbReference type="EMBL" id="KAK7339269.1"/>
    </source>
</evidence>
<organism evidence="1 2">
    <name type="scientific">Canavalia gladiata</name>
    <name type="common">Sword bean</name>
    <name type="synonym">Dolichos gladiatus</name>
    <dbReference type="NCBI Taxonomy" id="3824"/>
    <lineage>
        <taxon>Eukaryota</taxon>
        <taxon>Viridiplantae</taxon>
        <taxon>Streptophyta</taxon>
        <taxon>Embryophyta</taxon>
        <taxon>Tracheophyta</taxon>
        <taxon>Spermatophyta</taxon>
        <taxon>Magnoliopsida</taxon>
        <taxon>eudicotyledons</taxon>
        <taxon>Gunneridae</taxon>
        <taxon>Pentapetalae</taxon>
        <taxon>rosids</taxon>
        <taxon>fabids</taxon>
        <taxon>Fabales</taxon>
        <taxon>Fabaceae</taxon>
        <taxon>Papilionoideae</taxon>
        <taxon>50 kb inversion clade</taxon>
        <taxon>NPAAA clade</taxon>
        <taxon>indigoferoid/millettioid clade</taxon>
        <taxon>Phaseoleae</taxon>
        <taxon>Canavalia</taxon>
    </lineage>
</organism>
<dbReference type="PANTHER" id="PTHR33625">
    <property type="entry name" value="OS08G0179900 PROTEIN"/>
    <property type="match status" value="1"/>
</dbReference>
<proteinExistence type="predicted"/>
<gene>
    <name evidence="1" type="ORF">VNO77_19926</name>
</gene>
<comment type="caution">
    <text evidence="1">The sequence shown here is derived from an EMBL/GenBank/DDBJ whole genome shotgun (WGS) entry which is preliminary data.</text>
</comment>